<reference evidence="2" key="1">
    <citation type="submission" date="2022-07" db="EMBL/GenBank/DDBJ databases">
        <title>Genome Sequence of Leucocoprinus birnbaumii.</title>
        <authorList>
            <person name="Buettner E."/>
        </authorList>
    </citation>
    <scope>NUCLEOTIDE SEQUENCE</scope>
    <source>
        <strain evidence="2">VT141</strain>
    </source>
</reference>
<organism evidence="2 3">
    <name type="scientific">Leucocoprinus birnbaumii</name>
    <dbReference type="NCBI Taxonomy" id="56174"/>
    <lineage>
        <taxon>Eukaryota</taxon>
        <taxon>Fungi</taxon>
        <taxon>Dikarya</taxon>
        <taxon>Basidiomycota</taxon>
        <taxon>Agaricomycotina</taxon>
        <taxon>Agaricomycetes</taxon>
        <taxon>Agaricomycetidae</taxon>
        <taxon>Agaricales</taxon>
        <taxon>Agaricineae</taxon>
        <taxon>Agaricaceae</taxon>
        <taxon>Leucocoprinus</taxon>
    </lineage>
</organism>
<gene>
    <name evidence="2" type="ORF">NP233_g91</name>
</gene>
<feature type="compositionally biased region" description="Basic residues" evidence="1">
    <location>
        <begin position="117"/>
        <end position="126"/>
    </location>
</feature>
<feature type="compositionally biased region" description="Acidic residues" evidence="1">
    <location>
        <begin position="166"/>
        <end position="198"/>
    </location>
</feature>
<keyword evidence="3" id="KW-1185">Reference proteome</keyword>
<dbReference type="EMBL" id="JANIEX010000002">
    <property type="protein sequence ID" value="KAJ3576949.1"/>
    <property type="molecule type" value="Genomic_DNA"/>
</dbReference>
<evidence type="ECO:0000313" key="2">
    <source>
        <dbReference type="EMBL" id="KAJ3576949.1"/>
    </source>
</evidence>
<feature type="compositionally biased region" description="Acidic residues" evidence="1">
    <location>
        <begin position="143"/>
        <end position="154"/>
    </location>
</feature>
<sequence length="375" mass="41533">MQSSPTLFYAHSPGPGACWEPHSTLSTLILTPSTKNSTRSYMMDFVTAELKQQVETLTKAKAGYHSNASKASVDEIEKCDIARLSEGMEAAAPDVWNLLGSLLQSDPDVTTKGERARAKRLRKARARRPEVDETAPEAHGDGSEDQMELDEDGEMSVQNSDSELTGVDDVEMDDEQKSDEGPDDDGLNLDENEDEENRNDERREAKLLRNKQVGCLSVFMQSTNQKCNSLQAMVGLFLQAAGAPETVVELLAHLGLSISTTSINGAVTSLFQKVDEQIREAGATMTTMYGWDNLDFMLKHATPTVENTHESNLCHLTSCTAQPLHHGVTPEDLDCGDQVREIHQNPNTISMDHIRERLSEDADEKGFFSFHRYQI</sequence>
<accession>A0AAD5W4I9</accession>
<dbReference type="Proteomes" id="UP001213000">
    <property type="component" value="Unassembled WGS sequence"/>
</dbReference>
<comment type="caution">
    <text evidence="2">The sequence shown here is derived from an EMBL/GenBank/DDBJ whole genome shotgun (WGS) entry which is preliminary data.</text>
</comment>
<proteinExistence type="predicted"/>
<evidence type="ECO:0000313" key="3">
    <source>
        <dbReference type="Proteomes" id="UP001213000"/>
    </source>
</evidence>
<evidence type="ECO:0000256" key="1">
    <source>
        <dbReference type="SAM" id="MobiDB-lite"/>
    </source>
</evidence>
<dbReference type="AlphaFoldDB" id="A0AAD5W4I9"/>
<feature type="compositionally biased region" description="Basic and acidic residues" evidence="1">
    <location>
        <begin position="127"/>
        <end position="142"/>
    </location>
</feature>
<name>A0AAD5W4I9_9AGAR</name>
<feature type="region of interest" description="Disordered" evidence="1">
    <location>
        <begin position="105"/>
        <end position="204"/>
    </location>
</feature>
<protein>
    <submittedName>
        <fullName evidence="2">Uncharacterized protein</fullName>
    </submittedName>
</protein>